<dbReference type="AlphaFoldDB" id="A0A9X3IFQ6"/>
<comment type="caution">
    <text evidence="1">The sequence shown here is derived from an EMBL/GenBank/DDBJ whole genome shotgun (WGS) entry which is preliminary data.</text>
</comment>
<dbReference type="RefSeq" id="WP_266129335.1">
    <property type="nucleotide sequence ID" value="NZ_JAPKMY010000002.1"/>
</dbReference>
<dbReference type="Proteomes" id="UP001146019">
    <property type="component" value="Unassembled WGS sequence"/>
</dbReference>
<sequence length="82" mass="9693">MKVIIIYIYKNHLFCFKNYSDNFLISKFELRKLKVFKLLGSSKPIASIPAHWVQFLSCLLGSEQQKKFLIRAGLFSKLPMWH</sequence>
<evidence type="ECO:0000313" key="1">
    <source>
        <dbReference type="EMBL" id="MCX5466882.1"/>
    </source>
</evidence>
<accession>A0A9X3IFQ6</accession>
<name>A0A9X3IFQ6_9GAMM</name>
<gene>
    <name evidence="1" type="ORF">OSH00_03905</name>
</gene>
<protein>
    <submittedName>
        <fullName evidence="1">Uncharacterized protein</fullName>
    </submittedName>
</protein>
<organism evidence="1 2">
    <name type="scientific">Acinetobacter nematophilus</name>
    <dbReference type="NCBI Taxonomy" id="2994642"/>
    <lineage>
        <taxon>Bacteria</taxon>
        <taxon>Pseudomonadati</taxon>
        <taxon>Pseudomonadota</taxon>
        <taxon>Gammaproteobacteria</taxon>
        <taxon>Moraxellales</taxon>
        <taxon>Moraxellaceae</taxon>
        <taxon>Acinetobacter</taxon>
    </lineage>
</organism>
<evidence type="ECO:0000313" key="2">
    <source>
        <dbReference type="Proteomes" id="UP001146019"/>
    </source>
</evidence>
<dbReference type="EMBL" id="JAPKMY010000002">
    <property type="protein sequence ID" value="MCX5466882.1"/>
    <property type="molecule type" value="Genomic_DNA"/>
</dbReference>
<keyword evidence="2" id="KW-1185">Reference proteome</keyword>
<reference evidence="1" key="1">
    <citation type="submission" date="2022-11" db="EMBL/GenBank/DDBJ databases">
        <title>Biodiversity and phylogenetic relationships of bacteria.</title>
        <authorList>
            <person name="Machado R.A.R."/>
            <person name="Bhat A."/>
            <person name="Loulou A."/>
            <person name="Kallel S."/>
        </authorList>
    </citation>
    <scope>NUCLEOTIDE SEQUENCE</scope>
    <source>
        <strain evidence="1">A-IN1</strain>
    </source>
</reference>
<proteinExistence type="predicted"/>